<dbReference type="EMBL" id="JAAFGS010000002">
    <property type="protein sequence ID" value="NGZ75248.1"/>
    <property type="molecule type" value="Genomic_DNA"/>
</dbReference>
<proteinExistence type="predicted"/>
<keyword evidence="2" id="KW-1185">Reference proteome</keyword>
<evidence type="ECO:0000313" key="2">
    <source>
        <dbReference type="Proteomes" id="UP000800303"/>
    </source>
</evidence>
<protein>
    <submittedName>
        <fullName evidence="1">Uncharacterized protein</fullName>
    </submittedName>
</protein>
<organism evidence="1 2">
    <name type="scientific">Saccharibacillus alkalitolerans</name>
    <dbReference type="NCBI Taxonomy" id="2705290"/>
    <lineage>
        <taxon>Bacteria</taxon>
        <taxon>Bacillati</taxon>
        <taxon>Bacillota</taxon>
        <taxon>Bacilli</taxon>
        <taxon>Bacillales</taxon>
        <taxon>Paenibacillaceae</taxon>
        <taxon>Saccharibacillus</taxon>
    </lineage>
</organism>
<sequence length="332" mass="37476">MGQRVNLALVRGGGYRLYYHHWCAETLTRDLFWGEEYALRFIEAQRGVEPEEWMNEDWAEGGAVVDLDRKTLLLYGGGDILLDIPLRQMYMRLLGASWPGWEVKWAGEGIVGLADYVGYAGHRLLGSFLHDPDIPLLTPAEKKEWILTVASVRFPDGELLLYPQSTFYEYTLEYGERSAAYFDRSLGVKELYTQDWPEPVPSGGLHLDIAERLLYFWHADCVSGMAAKLAPYWPGWTIVDLGEEYGLHAGLAEGRLTFGEPDPEKKLARLREMLLYEWNSPVEGVLRFAESQAEAGKSVAVNAAALSDDRTEPDRETKKEILERAIRGAGLG</sequence>
<reference evidence="1 2" key="1">
    <citation type="submission" date="2020-01" db="EMBL/GenBank/DDBJ databases">
        <title>Polyphasic characterisation and genomic insights into a novel alkali tolerant bacterium VR-M41.</title>
        <authorList>
            <person name="Vemuluri V.R."/>
        </authorList>
    </citation>
    <scope>NUCLEOTIDE SEQUENCE [LARGE SCALE GENOMIC DNA]</scope>
    <source>
        <strain evidence="1 2">VR-M41</strain>
    </source>
</reference>
<evidence type="ECO:0000313" key="1">
    <source>
        <dbReference type="EMBL" id="NGZ75248.1"/>
    </source>
</evidence>
<comment type="caution">
    <text evidence="1">The sequence shown here is derived from an EMBL/GenBank/DDBJ whole genome shotgun (WGS) entry which is preliminary data.</text>
</comment>
<dbReference type="Proteomes" id="UP000800303">
    <property type="component" value="Unassembled WGS sequence"/>
</dbReference>
<accession>A0ABX0F2M8</accession>
<dbReference type="RefSeq" id="WP_166273651.1">
    <property type="nucleotide sequence ID" value="NZ_JAAFGS010000002.1"/>
</dbReference>
<name>A0ABX0F2M8_9BACL</name>
<gene>
    <name evidence="1" type="ORF">GYN08_07945</name>
</gene>